<evidence type="ECO:0000313" key="1">
    <source>
        <dbReference type="EMBL" id="CAK0854719.1"/>
    </source>
</evidence>
<evidence type="ECO:0008006" key="3">
    <source>
        <dbReference type="Google" id="ProtNLM"/>
    </source>
</evidence>
<dbReference type="Proteomes" id="UP001189429">
    <property type="component" value="Unassembled WGS sequence"/>
</dbReference>
<organism evidence="1 2">
    <name type="scientific">Prorocentrum cordatum</name>
    <dbReference type="NCBI Taxonomy" id="2364126"/>
    <lineage>
        <taxon>Eukaryota</taxon>
        <taxon>Sar</taxon>
        <taxon>Alveolata</taxon>
        <taxon>Dinophyceae</taxon>
        <taxon>Prorocentrales</taxon>
        <taxon>Prorocentraceae</taxon>
        <taxon>Prorocentrum</taxon>
    </lineage>
</organism>
<evidence type="ECO:0000313" key="2">
    <source>
        <dbReference type="Proteomes" id="UP001189429"/>
    </source>
</evidence>
<gene>
    <name evidence="1" type="ORF">PCOR1329_LOCUS45694</name>
</gene>
<accession>A0ABN9U6T9</accession>
<feature type="non-terminal residue" evidence="1">
    <location>
        <position position="1"/>
    </location>
</feature>
<proteinExistence type="predicted"/>
<reference evidence="1" key="1">
    <citation type="submission" date="2023-10" db="EMBL/GenBank/DDBJ databases">
        <authorList>
            <person name="Chen Y."/>
            <person name="Shah S."/>
            <person name="Dougan E. K."/>
            <person name="Thang M."/>
            <person name="Chan C."/>
        </authorList>
    </citation>
    <scope>NUCLEOTIDE SEQUENCE [LARGE SCALE GENOMIC DNA]</scope>
</reference>
<comment type="caution">
    <text evidence="1">The sequence shown here is derived from an EMBL/GenBank/DDBJ whole genome shotgun (WGS) entry which is preliminary data.</text>
</comment>
<protein>
    <recommendedName>
        <fullName evidence="3">RING-type E3 ubiquitin transferase</fullName>
    </recommendedName>
</protein>
<name>A0ABN9U6T9_9DINO</name>
<sequence length="328" mass="34537">PALPPRRLGAMVTCAAPAAEAGAEQASAWLRRAAALCADAEPDEGAAGPAELLQEELSLLRQLHSEAVDSAFLRELWSASGGWASLRRREAQLRALALEHLGACHWSGQSSKLNGDWELLCVPYVQELPREVAEAVARAPRAGAAGGGEEPSAALAAATEEAERYVLEAPQEEAGASLWLDAGGNLETVLPASQGSAVVAPARGPEAAADAARACALCRVQCDPGLCAHPRELCWHCWHRTCALGKMRYALLLIMTVKQEWCALATGTGLNWRTTFFVRKIGLGKLPPRVALTEHADMCTTCTRALSPCDGNAVGSKAGVAIFSGMSI</sequence>
<dbReference type="EMBL" id="CAUYUJ010015494">
    <property type="protein sequence ID" value="CAK0854719.1"/>
    <property type="molecule type" value="Genomic_DNA"/>
</dbReference>
<keyword evidence="2" id="KW-1185">Reference proteome</keyword>